<protein>
    <submittedName>
        <fullName evidence="1">Uncharacterized protein</fullName>
    </submittedName>
</protein>
<name>A0ACB9SD93_9MYRT</name>
<gene>
    <name evidence="1" type="ORF">MLD38_001439</name>
</gene>
<evidence type="ECO:0000313" key="2">
    <source>
        <dbReference type="Proteomes" id="UP001057402"/>
    </source>
</evidence>
<keyword evidence="2" id="KW-1185">Reference proteome</keyword>
<comment type="caution">
    <text evidence="1">The sequence shown here is derived from an EMBL/GenBank/DDBJ whole genome shotgun (WGS) entry which is preliminary data.</text>
</comment>
<proteinExistence type="predicted"/>
<accession>A0ACB9SD93</accession>
<dbReference type="EMBL" id="CM042880">
    <property type="protein sequence ID" value="KAI4389185.1"/>
    <property type="molecule type" value="Genomic_DNA"/>
</dbReference>
<evidence type="ECO:0000313" key="1">
    <source>
        <dbReference type="EMBL" id="KAI4389185.1"/>
    </source>
</evidence>
<sequence length="284" mass="31491">MMDGSGRIYRETAAGDDDKEEEEEDGGDGEVGRLGFSKRRRKNVAAAEESKSEIRRAIDEVSLIVKSRPLVSDVVRGEGGSLPPGSFGDNDCSSVIRAGDVPVRPFLSLCKLVLQVLDKIGPTMSVLRIDVHNNIQRLESLRNGCPTRYSSVVEVIEKEKIEGIARKTNSCCRAFVWLVRSLDFTAALLQRLAEDPEGSMEQAVEESYDVTLKPWHRWISSAAFKVALRLVPDTATFIELIKTKDAKCSDFQEEAQTLVSSITPLLEDIHCLLKSYGLDRLKSC</sequence>
<organism evidence="1 2">
    <name type="scientific">Melastoma candidum</name>
    <dbReference type="NCBI Taxonomy" id="119954"/>
    <lineage>
        <taxon>Eukaryota</taxon>
        <taxon>Viridiplantae</taxon>
        <taxon>Streptophyta</taxon>
        <taxon>Embryophyta</taxon>
        <taxon>Tracheophyta</taxon>
        <taxon>Spermatophyta</taxon>
        <taxon>Magnoliopsida</taxon>
        <taxon>eudicotyledons</taxon>
        <taxon>Gunneridae</taxon>
        <taxon>Pentapetalae</taxon>
        <taxon>rosids</taxon>
        <taxon>malvids</taxon>
        <taxon>Myrtales</taxon>
        <taxon>Melastomataceae</taxon>
        <taxon>Melastomatoideae</taxon>
        <taxon>Melastomateae</taxon>
        <taxon>Melastoma</taxon>
    </lineage>
</organism>
<dbReference type="Proteomes" id="UP001057402">
    <property type="component" value="Chromosome 1"/>
</dbReference>
<reference evidence="2" key="1">
    <citation type="journal article" date="2023" name="Front. Plant Sci.">
        <title>Chromosomal-level genome assembly of Melastoma candidum provides insights into trichome evolution.</title>
        <authorList>
            <person name="Zhong Y."/>
            <person name="Wu W."/>
            <person name="Sun C."/>
            <person name="Zou P."/>
            <person name="Liu Y."/>
            <person name="Dai S."/>
            <person name="Zhou R."/>
        </authorList>
    </citation>
    <scope>NUCLEOTIDE SEQUENCE [LARGE SCALE GENOMIC DNA]</scope>
</reference>